<dbReference type="InterPro" id="IPR018022">
    <property type="entry name" value="IPT"/>
</dbReference>
<evidence type="ECO:0000256" key="7">
    <source>
        <dbReference type="ARBA" id="ARBA00022840"/>
    </source>
</evidence>
<evidence type="ECO:0000256" key="5">
    <source>
        <dbReference type="ARBA" id="ARBA00022694"/>
    </source>
</evidence>
<feature type="binding site" evidence="10">
    <location>
        <begin position="12"/>
        <end position="17"/>
    </location>
    <ligand>
        <name>substrate</name>
    </ligand>
</feature>
<feature type="site" description="Interaction with substrate tRNA" evidence="10">
    <location>
        <position position="101"/>
    </location>
</feature>
<dbReference type="GO" id="GO:0052381">
    <property type="term" value="F:tRNA dimethylallyltransferase activity"/>
    <property type="evidence" value="ECO:0007669"/>
    <property type="project" value="UniProtKB-UniRule"/>
</dbReference>
<dbReference type="EC" id="2.5.1.75" evidence="10"/>
<dbReference type="InterPro" id="IPR039657">
    <property type="entry name" value="Dimethylallyltransferase"/>
</dbReference>
<keyword evidence="5 10" id="KW-0819">tRNA processing</keyword>
<keyword evidence="4 10" id="KW-0808">Transferase</keyword>
<keyword evidence="15" id="KW-1185">Reference proteome</keyword>
<evidence type="ECO:0000256" key="3">
    <source>
        <dbReference type="ARBA" id="ARBA00005842"/>
    </source>
</evidence>
<evidence type="ECO:0000256" key="11">
    <source>
        <dbReference type="RuleBase" id="RU003783"/>
    </source>
</evidence>
<evidence type="ECO:0000256" key="4">
    <source>
        <dbReference type="ARBA" id="ARBA00022679"/>
    </source>
</evidence>
<comment type="function">
    <text evidence="2 10 12">Catalyzes the transfer of a dimethylallyl group onto the adenine at position 37 in tRNAs that read codons beginning with uridine, leading to the formation of N6-(dimethylallyl)adenosine (i(6)A).</text>
</comment>
<evidence type="ECO:0000256" key="2">
    <source>
        <dbReference type="ARBA" id="ARBA00003213"/>
    </source>
</evidence>
<dbReference type="GO" id="GO:0005524">
    <property type="term" value="F:ATP binding"/>
    <property type="evidence" value="ECO:0007669"/>
    <property type="project" value="UniProtKB-UniRule"/>
</dbReference>
<keyword evidence="8 10" id="KW-0460">Magnesium</keyword>
<keyword evidence="7 10" id="KW-0067">ATP-binding</keyword>
<keyword evidence="6 10" id="KW-0547">Nucleotide-binding</keyword>
<gene>
    <name evidence="10 14" type="primary">miaA</name>
    <name evidence="14" type="ORF">BN990_02353</name>
</gene>
<dbReference type="STRING" id="1462526.BN990_02353"/>
<dbReference type="EMBL" id="CCDP010000001">
    <property type="protein sequence ID" value="CDQ40035.1"/>
    <property type="molecule type" value="Genomic_DNA"/>
</dbReference>
<feature type="binding site" evidence="10">
    <location>
        <begin position="10"/>
        <end position="17"/>
    </location>
    <ligand>
        <name>ATP</name>
        <dbReference type="ChEBI" id="CHEBI:30616"/>
    </ligand>
</feature>
<accession>A0A024QCX5</accession>
<comment type="catalytic activity">
    <reaction evidence="9 10 11">
        <text>adenosine(37) in tRNA + dimethylallyl diphosphate = N(6)-dimethylallyladenosine(37) in tRNA + diphosphate</text>
        <dbReference type="Rhea" id="RHEA:26482"/>
        <dbReference type="Rhea" id="RHEA-COMP:10162"/>
        <dbReference type="Rhea" id="RHEA-COMP:10375"/>
        <dbReference type="ChEBI" id="CHEBI:33019"/>
        <dbReference type="ChEBI" id="CHEBI:57623"/>
        <dbReference type="ChEBI" id="CHEBI:74411"/>
        <dbReference type="ChEBI" id="CHEBI:74415"/>
        <dbReference type="EC" id="2.5.1.75"/>
    </reaction>
</comment>
<name>A0A024QCX5_9BACI</name>
<dbReference type="PANTHER" id="PTHR11088">
    <property type="entry name" value="TRNA DIMETHYLALLYLTRANSFERASE"/>
    <property type="match status" value="1"/>
</dbReference>
<sequence length="311" mass="36234">MKKKVIAVVGPTAVGKTKLSIAIAKQYNGEIISGDSMQVYKGMDIGTAKITHEEMQGVPHYLIDIKKPDESFSAADFKHYVMEYIDHITSKNKIPIIVGGSGLYIQAALYNYNFPTHKKDDRIIQRIEKEIEMMGIEPAYQRLQQIDPQQASRIHPNNHRRVIRALEIYESTGKTMTAYQKQQQTESPYDLKLIGLEMDRTMLYDRINQRVNEMIEKGLVEEVRSLYQAGYAQEQAMRAIGYKEFIPYFEGESSLSETIETLKQNSRRYAKRQYTWFRNKMNVDWYSIIPETINEKFRKILYDLAGFLKDR</sequence>
<dbReference type="SUPFAM" id="SSF52540">
    <property type="entry name" value="P-loop containing nucleoside triphosphate hydrolases"/>
    <property type="match status" value="2"/>
</dbReference>
<reference evidence="14 15" key="1">
    <citation type="submission" date="2014-03" db="EMBL/GenBank/DDBJ databases">
        <authorList>
            <person name="Urmite Genomes U."/>
        </authorList>
    </citation>
    <scope>NUCLEOTIDE SEQUENCE [LARGE SCALE GENOMIC DNA]</scope>
    <source>
        <strain evidence="14 15">Vm-5</strain>
    </source>
</reference>
<organism evidence="14 15">
    <name type="scientific">Virgibacillus massiliensis</name>
    <dbReference type="NCBI Taxonomy" id="1462526"/>
    <lineage>
        <taxon>Bacteria</taxon>
        <taxon>Bacillati</taxon>
        <taxon>Bacillota</taxon>
        <taxon>Bacilli</taxon>
        <taxon>Bacillales</taxon>
        <taxon>Bacillaceae</taxon>
        <taxon>Virgibacillus</taxon>
    </lineage>
</organism>
<dbReference type="PANTHER" id="PTHR11088:SF60">
    <property type="entry name" value="TRNA DIMETHYLALLYLTRANSFERASE"/>
    <property type="match status" value="1"/>
</dbReference>
<dbReference type="AlphaFoldDB" id="A0A024QCX5"/>
<comment type="similarity">
    <text evidence="3 10 13">Belongs to the IPP transferase family.</text>
</comment>
<dbReference type="FunFam" id="1.10.20.140:FF:000001">
    <property type="entry name" value="tRNA dimethylallyltransferase"/>
    <property type="match status" value="1"/>
</dbReference>
<reference evidence="15" key="2">
    <citation type="submission" date="2014-05" db="EMBL/GenBank/DDBJ databases">
        <title>Draft genome sequence of Virgibacillus massiliensis Vm-5.</title>
        <authorList>
            <person name="Khelaifia S."/>
            <person name="Croce O."/>
            <person name="Lagier J.C."/>
            <person name="Raoult D."/>
        </authorList>
    </citation>
    <scope>NUCLEOTIDE SEQUENCE [LARGE SCALE GENOMIC DNA]</scope>
    <source>
        <strain evidence="15">Vm-5</strain>
    </source>
</reference>
<dbReference type="Proteomes" id="UP000028875">
    <property type="component" value="Unassembled WGS sequence"/>
</dbReference>
<dbReference type="OrthoDB" id="9776390at2"/>
<dbReference type="RefSeq" id="WP_038244173.1">
    <property type="nucleotide sequence ID" value="NZ_BNER01000004.1"/>
</dbReference>
<dbReference type="NCBIfam" id="TIGR00174">
    <property type="entry name" value="miaA"/>
    <property type="match status" value="1"/>
</dbReference>
<comment type="cofactor">
    <cofactor evidence="1 10">
        <name>Mg(2+)</name>
        <dbReference type="ChEBI" id="CHEBI:18420"/>
    </cofactor>
</comment>
<evidence type="ECO:0000313" key="14">
    <source>
        <dbReference type="EMBL" id="CDQ40035.1"/>
    </source>
</evidence>
<evidence type="ECO:0000256" key="6">
    <source>
        <dbReference type="ARBA" id="ARBA00022741"/>
    </source>
</evidence>
<comment type="caution">
    <text evidence="14">The sequence shown here is derived from an EMBL/GenBank/DDBJ whole genome shotgun (WGS) entry which is preliminary data.</text>
</comment>
<dbReference type="eggNOG" id="COG0324">
    <property type="taxonomic scope" value="Bacteria"/>
</dbReference>
<protein>
    <recommendedName>
        <fullName evidence="10">tRNA dimethylallyltransferase</fullName>
        <ecNumber evidence="10">2.5.1.75</ecNumber>
    </recommendedName>
    <alternativeName>
        <fullName evidence="10">Dimethylallyl diphosphate:tRNA dimethylallyltransferase</fullName>
        <shortName evidence="10">DMAPP:tRNA dimethylallyltransferase</shortName>
        <shortName evidence="10">DMATase</shortName>
    </alternativeName>
    <alternativeName>
        <fullName evidence="10">Isopentenyl-diphosphate:tRNA isopentenyltransferase</fullName>
        <shortName evidence="10">IPP transferase</shortName>
        <shortName evidence="10">IPPT</shortName>
        <shortName evidence="10">IPTase</shortName>
    </alternativeName>
</protein>
<dbReference type="Gene3D" id="3.40.50.300">
    <property type="entry name" value="P-loop containing nucleotide triphosphate hydrolases"/>
    <property type="match status" value="1"/>
</dbReference>
<evidence type="ECO:0000256" key="1">
    <source>
        <dbReference type="ARBA" id="ARBA00001946"/>
    </source>
</evidence>
<dbReference type="HAMAP" id="MF_00185">
    <property type="entry name" value="IPP_trans"/>
    <property type="match status" value="1"/>
</dbReference>
<evidence type="ECO:0000256" key="9">
    <source>
        <dbReference type="ARBA" id="ARBA00049563"/>
    </source>
</evidence>
<comment type="subunit">
    <text evidence="10">Monomer.</text>
</comment>
<dbReference type="GO" id="GO:0006400">
    <property type="term" value="P:tRNA modification"/>
    <property type="evidence" value="ECO:0007669"/>
    <property type="project" value="TreeGrafter"/>
</dbReference>
<evidence type="ECO:0000256" key="13">
    <source>
        <dbReference type="RuleBase" id="RU003785"/>
    </source>
</evidence>
<proteinExistence type="inferred from homology"/>
<evidence type="ECO:0000256" key="12">
    <source>
        <dbReference type="RuleBase" id="RU003784"/>
    </source>
</evidence>
<feature type="region of interest" description="Interaction with substrate tRNA" evidence="10">
    <location>
        <begin position="35"/>
        <end position="38"/>
    </location>
</feature>
<dbReference type="Gene3D" id="1.10.20.140">
    <property type="match status" value="1"/>
</dbReference>
<evidence type="ECO:0000256" key="10">
    <source>
        <dbReference type="HAMAP-Rule" id="MF_00185"/>
    </source>
</evidence>
<comment type="caution">
    <text evidence="10">Lacks conserved residue(s) required for the propagation of feature annotation.</text>
</comment>
<evidence type="ECO:0000256" key="8">
    <source>
        <dbReference type="ARBA" id="ARBA00022842"/>
    </source>
</evidence>
<feature type="site" description="Interaction with substrate tRNA" evidence="10">
    <location>
        <position position="122"/>
    </location>
</feature>
<evidence type="ECO:0000313" key="15">
    <source>
        <dbReference type="Proteomes" id="UP000028875"/>
    </source>
</evidence>
<dbReference type="Pfam" id="PF01715">
    <property type="entry name" value="IPPT"/>
    <property type="match status" value="1"/>
</dbReference>
<dbReference type="InterPro" id="IPR027417">
    <property type="entry name" value="P-loop_NTPase"/>
</dbReference>